<accession>B4K0R8</accession>
<dbReference type="InParanoid" id="B4K0R8"/>
<dbReference type="AlphaFoldDB" id="B4K0R8"/>
<dbReference type="Proteomes" id="UP000001070">
    <property type="component" value="Unassembled WGS sequence"/>
</dbReference>
<evidence type="ECO:0000313" key="1">
    <source>
        <dbReference type="EMBL" id="EDV94242.1"/>
    </source>
</evidence>
<reference evidence="1 2" key="1">
    <citation type="journal article" date="2007" name="Nature">
        <title>Evolution of genes and genomes on the Drosophila phylogeny.</title>
        <authorList>
            <consortium name="Drosophila 12 Genomes Consortium"/>
            <person name="Clark A.G."/>
            <person name="Eisen M.B."/>
            <person name="Smith D.R."/>
            <person name="Bergman C.M."/>
            <person name="Oliver B."/>
            <person name="Markow T.A."/>
            <person name="Kaufman T.C."/>
            <person name="Kellis M."/>
            <person name="Gelbart W."/>
            <person name="Iyer V.N."/>
            <person name="Pollard D.A."/>
            <person name="Sackton T.B."/>
            <person name="Larracuente A.M."/>
            <person name="Singh N.D."/>
            <person name="Abad J.P."/>
            <person name="Abt D.N."/>
            <person name="Adryan B."/>
            <person name="Aguade M."/>
            <person name="Akashi H."/>
            <person name="Anderson W.W."/>
            <person name="Aquadro C.F."/>
            <person name="Ardell D.H."/>
            <person name="Arguello R."/>
            <person name="Artieri C.G."/>
            <person name="Barbash D.A."/>
            <person name="Barker D."/>
            <person name="Barsanti P."/>
            <person name="Batterham P."/>
            <person name="Batzoglou S."/>
            <person name="Begun D."/>
            <person name="Bhutkar A."/>
            <person name="Blanco E."/>
            <person name="Bosak S.A."/>
            <person name="Bradley R.K."/>
            <person name="Brand A.D."/>
            <person name="Brent M.R."/>
            <person name="Brooks A.N."/>
            <person name="Brown R.H."/>
            <person name="Butlin R.K."/>
            <person name="Caggese C."/>
            <person name="Calvi B.R."/>
            <person name="Bernardo de Carvalho A."/>
            <person name="Caspi A."/>
            <person name="Castrezana S."/>
            <person name="Celniker S.E."/>
            <person name="Chang J.L."/>
            <person name="Chapple C."/>
            <person name="Chatterji S."/>
            <person name="Chinwalla A."/>
            <person name="Civetta A."/>
            <person name="Clifton S.W."/>
            <person name="Comeron J.M."/>
            <person name="Costello J.C."/>
            <person name="Coyne J.A."/>
            <person name="Daub J."/>
            <person name="David R.G."/>
            <person name="Delcher A.L."/>
            <person name="Delehaunty K."/>
            <person name="Do C.B."/>
            <person name="Ebling H."/>
            <person name="Edwards K."/>
            <person name="Eickbush T."/>
            <person name="Evans J.D."/>
            <person name="Filipski A."/>
            <person name="Findeiss S."/>
            <person name="Freyhult E."/>
            <person name="Fulton L."/>
            <person name="Fulton R."/>
            <person name="Garcia A.C."/>
            <person name="Gardiner A."/>
            <person name="Garfield D.A."/>
            <person name="Garvin B.E."/>
            <person name="Gibson G."/>
            <person name="Gilbert D."/>
            <person name="Gnerre S."/>
            <person name="Godfrey J."/>
            <person name="Good R."/>
            <person name="Gotea V."/>
            <person name="Gravely B."/>
            <person name="Greenberg A.J."/>
            <person name="Griffiths-Jones S."/>
            <person name="Gross S."/>
            <person name="Guigo R."/>
            <person name="Gustafson E.A."/>
            <person name="Haerty W."/>
            <person name="Hahn M.W."/>
            <person name="Halligan D.L."/>
            <person name="Halpern A.L."/>
            <person name="Halter G.M."/>
            <person name="Han M.V."/>
            <person name="Heger A."/>
            <person name="Hillier L."/>
            <person name="Hinrichs A.S."/>
            <person name="Holmes I."/>
            <person name="Hoskins R.A."/>
            <person name="Hubisz M.J."/>
            <person name="Hultmark D."/>
            <person name="Huntley M.A."/>
            <person name="Jaffe D.B."/>
            <person name="Jagadeeshan S."/>
            <person name="Jeck W.R."/>
            <person name="Johnson J."/>
            <person name="Jones C.D."/>
            <person name="Jordan W.C."/>
            <person name="Karpen G.H."/>
            <person name="Kataoka E."/>
            <person name="Keightley P.D."/>
            <person name="Kheradpour P."/>
            <person name="Kirkness E.F."/>
            <person name="Koerich L.B."/>
            <person name="Kristiansen K."/>
            <person name="Kudrna D."/>
            <person name="Kulathinal R.J."/>
            <person name="Kumar S."/>
            <person name="Kwok R."/>
            <person name="Lander E."/>
            <person name="Langley C.H."/>
            <person name="Lapoint R."/>
            <person name="Lazzaro B.P."/>
            <person name="Lee S.J."/>
            <person name="Levesque L."/>
            <person name="Li R."/>
            <person name="Lin C.F."/>
            <person name="Lin M.F."/>
            <person name="Lindblad-Toh K."/>
            <person name="Llopart A."/>
            <person name="Long M."/>
            <person name="Low L."/>
            <person name="Lozovsky E."/>
            <person name="Lu J."/>
            <person name="Luo M."/>
            <person name="Machado C.A."/>
            <person name="Makalowski W."/>
            <person name="Marzo M."/>
            <person name="Matsuda M."/>
            <person name="Matzkin L."/>
            <person name="McAllister B."/>
            <person name="McBride C.S."/>
            <person name="McKernan B."/>
            <person name="McKernan K."/>
            <person name="Mendez-Lago M."/>
            <person name="Minx P."/>
            <person name="Mollenhauer M.U."/>
            <person name="Montooth K."/>
            <person name="Mount S.M."/>
            <person name="Mu X."/>
            <person name="Myers E."/>
            <person name="Negre B."/>
            <person name="Newfeld S."/>
            <person name="Nielsen R."/>
            <person name="Noor M.A."/>
            <person name="O'Grady P."/>
            <person name="Pachter L."/>
            <person name="Papaceit M."/>
            <person name="Parisi M.J."/>
            <person name="Parisi M."/>
            <person name="Parts L."/>
            <person name="Pedersen J.S."/>
            <person name="Pesole G."/>
            <person name="Phillippy A.M."/>
            <person name="Ponting C.P."/>
            <person name="Pop M."/>
            <person name="Porcelli D."/>
            <person name="Powell J.R."/>
            <person name="Prohaska S."/>
            <person name="Pruitt K."/>
            <person name="Puig M."/>
            <person name="Quesneville H."/>
            <person name="Ram K.R."/>
            <person name="Rand D."/>
            <person name="Rasmussen M.D."/>
            <person name="Reed L.K."/>
            <person name="Reenan R."/>
            <person name="Reily A."/>
            <person name="Remington K.A."/>
            <person name="Rieger T.T."/>
            <person name="Ritchie M.G."/>
            <person name="Robin C."/>
            <person name="Rogers Y.H."/>
            <person name="Rohde C."/>
            <person name="Rozas J."/>
            <person name="Rubenfield M.J."/>
            <person name="Ruiz A."/>
            <person name="Russo S."/>
            <person name="Salzberg S.L."/>
            <person name="Sanchez-Gracia A."/>
            <person name="Saranga D.J."/>
            <person name="Sato H."/>
            <person name="Schaeffer S.W."/>
            <person name="Schatz M.C."/>
            <person name="Schlenke T."/>
            <person name="Schwartz R."/>
            <person name="Segarra C."/>
            <person name="Singh R.S."/>
            <person name="Sirot L."/>
            <person name="Sirota M."/>
            <person name="Sisneros N.B."/>
            <person name="Smith C.D."/>
            <person name="Smith T.F."/>
            <person name="Spieth J."/>
            <person name="Stage D.E."/>
            <person name="Stark A."/>
            <person name="Stephan W."/>
            <person name="Strausberg R.L."/>
            <person name="Strempel S."/>
            <person name="Sturgill D."/>
            <person name="Sutton G."/>
            <person name="Sutton G.G."/>
            <person name="Tao W."/>
            <person name="Teichmann S."/>
            <person name="Tobari Y.N."/>
            <person name="Tomimura Y."/>
            <person name="Tsolas J.M."/>
            <person name="Valente V.L."/>
            <person name="Venter E."/>
            <person name="Venter J.C."/>
            <person name="Vicario S."/>
            <person name="Vieira F.G."/>
            <person name="Vilella A.J."/>
            <person name="Villasante A."/>
            <person name="Walenz B."/>
            <person name="Wang J."/>
            <person name="Wasserman M."/>
            <person name="Watts T."/>
            <person name="Wilson D."/>
            <person name="Wilson R.K."/>
            <person name="Wing R.A."/>
            <person name="Wolfner M.F."/>
            <person name="Wong A."/>
            <person name="Wong G.K."/>
            <person name="Wu C.I."/>
            <person name="Wu G."/>
            <person name="Yamamoto D."/>
            <person name="Yang H.P."/>
            <person name="Yang S.P."/>
            <person name="Yorke J.A."/>
            <person name="Yoshida K."/>
            <person name="Zdobnov E."/>
            <person name="Zhang P."/>
            <person name="Zhang Y."/>
            <person name="Zimin A.V."/>
            <person name="Baldwin J."/>
            <person name="Abdouelleil A."/>
            <person name="Abdulkadir J."/>
            <person name="Abebe A."/>
            <person name="Abera B."/>
            <person name="Abreu J."/>
            <person name="Acer S.C."/>
            <person name="Aftuck L."/>
            <person name="Alexander A."/>
            <person name="An P."/>
            <person name="Anderson E."/>
            <person name="Anderson S."/>
            <person name="Arachi H."/>
            <person name="Azer M."/>
            <person name="Bachantsang P."/>
            <person name="Barry A."/>
            <person name="Bayul T."/>
            <person name="Berlin A."/>
            <person name="Bessette D."/>
            <person name="Bloom T."/>
            <person name="Blye J."/>
            <person name="Boguslavskiy L."/>
            <person name="Bonnet C."/>
            <person name="Boukhgalter B."/>
            <person name="Bourzgui I."/>
            <person name="Brown A."/>
            <person name="Cahill P."/>
            <person name="Channer S."/>
            <person name="Cheshatsang Y."/>
            <person name="Chuda L."/>
            <person name="Citroen M."/>
            <person name="Collymore A."/>
            <person name="Cooke P."/>
            <person name="Costello M."/>
            <person name="D'Aco K."/>
            <person name="Daza R."/>
            <person name="De Haan G."/>
            <person name="DeGray S."/>
            <person name="DeMaso C."/>
            <person name="Dhargay N."/>
            <person name="Dooley K."/>
            <person name="Dooley E."/>
            <person name="Doricent M."/>
            <person name="Dorje P."/>
            <person name="Dorjee K."/>
            <person name="Dupes A."/>
            <person name="Elong R."/>
            <person name="Falk J."/>
            <person name="Farina A."/>
            <person name="Faro S."/>
            <person name="Ferguson D."/>
            <person name="Fisher S."/>
            <person name="Foley C.D."/>
            <person name="Franke A."/>
            <person name="Friedrich D."/>
            <person name="Gadbois L."/>
            <person name="Gearin G."/>
            <person name="Gearin C.R."/>
            <person name="Giannoukos G."/>
            <person name="Goode T."/>
            <person name="Graham J."/>
            <person name="Grandbois E."/>
            <person name="Grewal S."/>
            <person name="Gyaltsen K."/>
            <person name="Hafez N."/>
            <person name="Hagos B."/>
            <person name="Hall J."/>
            <person name="Henson C."/>
            <person name="Hollinger A."/>
            <person name="Honan T."/>
            <person name="Huard M.D."/>
            <person name="Hughes L."/>
            <person name="Hurhula B."/>
            <person name="Husby M.E."/>
            <person name="Kamat A."/>
            <person name="Kanga B."/>
            <person name="Kashin S."/>
            <person name="Khazanovich D."/>
            <person name="Kisner P."/>
            <person name="Lance K."/>
            <person name="Lara M."/>
            <person name="Lee W."/>
            <person name="Lennon N."/>
            <person name="Letendre F."/>
            <person name="LeVine R."/>
            <person name="Lipovsky A."/>
            <person name="Liu X."/>
            <person name="Liu J."/>
            <person name="Liu S."/>
            <person name="Lokyitsang T."/>
            <person name="Lokyitsang Y."/>
            <person name="Lubonja R."/>
            <person name="Lui A."/>
            <person name="MacDonald P."/>
            <person name="Magnisalis V."/>
            <person name="Maru K."/>
            <person name="Matthews C."/>
            <person name="McCusker W."/>
            <person name="McDonough S."/>
            <person name="Mehta T."/>
            <person name="Meldrim J."/>
            <person name="Meneus L."/>
            <person name="Mihai O."/>
            <person name="Mihalev A."/>
            <person name="Mihova T."/>
            <person name="Mittelman R."/>
            <person name="Mlenga V."/>
            <person name="Montmayeur A."/>
            <person name="Mulrain L."/>
            <person name="Navidi A."/>
            <person name="Naylor J."/>
            <person name="Negash T."/>
            <person name="Nguyen T."/>
            <person name="Nguyen N."/>
            <person name="Nicol R."/>
            <person name="Norbu C."/>
            <person name="Norbu N."/>
            <person name="Novod N."/>
            <person name="O'Neill B."/>
            <person name="Osman S."/>
            <person name="Markiewicz E."/>
            <person name="Oyono O.L."/>
            <person name="Patti C."/>
            <person name="Phunkhang P."/>
            <person name="Pierre F."/>
            <person name="Priest M."/>
            <person name="Raghuraman S."/>
            <person name="Rege F."/>
            <person name="Reyes R."/>
            <person name="Rise C."/>
            <person name="Rogov P."/>
            <person name="Ross K."/>
            <person name="Ryan E."/>
            <person name="Settipalli S."/>
            <person name="Shea T."/>
            <person name="Sherpa N."/>
            <person name="Shi L."/>
            <person name="Shih D."/>
            <person name="Sparrow T."/>
            <person name="Spaulding J."/>
            <person name="Stalker J."/>
            <person name="Stange-Thomann N."/>
            <person name="Stavropoulos S."/>
            <person name="Stone C."/>
            <person name="Strader C."/>
            <person name="Tesfaye S."/>
            <person name="Thomson T."/>
            <person name="Thoulutsang Y."/>
            <person name="Thoulutsang D."/>
            <person name="Topham K."/>
            <person name="Topping I."/>
            <person name="Tsamla T."/>
            <person name="Vassiliev H."/>
            <person name="Vo A."/>
            <person name="Wangchuk T."/>
            <person name="Wangdi T."/>
            <person name="Weiand M."/>
            <person name="Wilkinson J."/>
            <person name="Wilson A."/>
            <person name="Yadav S."/>
            <person name="Young G."/>
            <person name="Yu Q."/>
            <person name="Zembek L."/>
            <person name="Zhong D."/>
            <person name="Zimmer A."/>
            <person name="Zwirko Z."/>
            <person name="Jaffe D.B."/>
            <person name="Alvarez P."/>
            <person name="Brockman W."/>
            <person name="Butler J."/>
            <person name="Chin C."/>
            <person name="Gnerre S."/>
            <person name="Grabherr M."/>
            <person name="Kleber M."/>
            <person name="Mauceli E."/>
            <person name="MacCallum I."/>
        </authorList>
    </citation>
    <scope>NUCLEOTIDE SEQUENCE [LARGE SCALE GENOMIC DNA]</scope>
    <source>
        <strain evidence="2">Tucson 15287-2541.00</strain>
    </source>
</reference>
<gene>
    <name evidence="1" type="primary">Dgri\GH22205</name>
    <name evidence="1" type="ORF">Dgri_GH22205</name>
</gene>
<organism evidence="2">
    <name type="scientific">Drosophila grimshawi</name>
    <name type="common">Hawaiian fruit fly</name>
    <name type="synonym">Idiomyia grimshawi</name>
    <dbReference type="NCBI Taxonomy" id="7222"/>
    <lineage>
        <taxon>Eukaryota</taxon>
        <taxon>Metazoa</taxon>
        <taxon>Ecdysozoa</taxon>
        <taxon>Arthropoda</taxon>
        <taxon>Hexapoda</taxon>
        <taxon>Insecta</taxon>
        <taxon>Pterygota</taxon>
        <taxon>Neoptera</taxon>
        <taxon>Endopterygota</taxon>
        <taxon>Diptera</taxon>
        <taxon>Brachycera</taxon>
        <taxon>Muscomorpha</taxon>
        <taxon>Ephydroidea</taxon>
        <taxon>Drosophilidae</taxon>
        <taxon>Drosophila</taxon>
        <taxon>Hawaiian Drosophila</taxon>
    </lineage>
</organism>
<evidence type="ECO:0000313" key="2">
    <source>
        <dbReference type="Proteomes" id="UP000001070"/>
    </source>
</evidence>
<sequence>VILSLQRQPVSCDSPLYYARLGASAKKKERVKALPAPIADRCPCSDTNNNHWSERHQKQEAFSPLSSGECHSNSHCSMDLKKLLPSSNPPLQTKHHLCELFKQI</sequence>
<protein>
    <submittedName>
        <fullName evidence="1">GH22205</fullName>
    </submittedName>
</protein>
<dbReference type="HOGENOM" id="CLU_178183_0_0_1"/>
<keyword evidence="2" id="KW-1185">Reference proteome</keyword>
<name>B4K0R8_DROGR</name>
<feature type="non-terminal residue" evidence="1">
    <location>
        <position position="1"/>
    </location>
</feature>
<dbReference type="EMBL" id="CH916508">
    <property type="protein sequence ID" value="EDV94242.1"/>
    <property type="molecule type" value="Genomic_DNA"/>
</dbReference>
<proteinExistence type="predicted"/>